<dbReference type="PRINTS" id="PR00081">
    <property type="entry name" value="GDHRDH"/>
</dbReference>
<dbReference type="CDD" id="cd05374">
    <property type="entry name" value="17beta-HSD-like_SDR_c"/>
    <property type="match status" value="1"/>
</dbReference>
<proteinExistence type="inferred from homology"/>
<dbReference type="PANTHER" id="PTHR43313">
    <property type="entry name" value="SHORT-CHAIN DEHYDROGENASE/REDUCTASE FAMILY 9C"/>
    <property type="match status" value="1"/>
</dbReference>
<dbReference type="RefSeq" id="WP_123742401.1">
    <property type="nucleotide sequence ID" value="NZ_RJKM01000001.1"/>
</dbReference>
<evidence type="ECO:0000313" key="2">
    <source>
        <dbReference type="EMBL" id="ROP36401.1"/>
    </source>
</evidence>
<protein>
    <submittedName>
        <fullName evidence="2">Short-subunit dehydrogenase</fullName>
    </submittedName>
</protein>
<dbReference type="InterPro" id="IPR036291">
    <property type="entry name" value="NAD(P)-bd_dom_sf"/>
</dbReference>
<dbReference type="Pfam" id="PF00106">
    <property type="entry name" value="adh_short"/>
    <property type="match status" value="1"/>
</dbReference>
<dbReference type="InterPro" id="IPR002347">
    <property type="entry name" value="SDR_fam"/>
</dbReference>
<name>A0A3N1H1J3_9PSEU</name>
<dbReference type="OrthoDB" id="3178062at2"/>
<dbReference type="SUPFAM" id="SSF51735">
    <property type="entry name" value="NAD(P)-binding Rossmann-fold domains"/>
    <property type="match status" value="1"/>
</dbReference>
<accession>A0A3N1H1J3</accession>
<comment type="caution">
    <text evidence="2">The sequence shown here is derived from an EMBL/GenBank/DDBJ whole genome shotgun (WGS) entry which is preliminary data.</text>
</comment>
<dbReference type="Gene3D" id="3.40.50.720">
    <property type="entry name" value="NAD(P)-binding Rossmann-like Domain"/>
    <property type="match status" value="1"/>
</dbReference>
<dbReference type="PANTHER" id="PTHR43313:SF1">
    <property type="entry name" value="3BETA-HYDROXYSTEROID DEHYDROGENASE DHS-16"/>
    <property type="match status" value="1"/>
</dbReference>
<dbReference type="GO" id="GO:0016491">
    <property type="term" value="F:oxidoreductase activity"/>
    <property type="evidence" value="ECO:0007669"/>
    <property type="project" value="TreeGrafter"/>
</dbReference>
<comment type="similarity">
    <text evidence="1">Belongs to the short-chain dehydrogenases/reductases (SDR) family.</text>
</comment>
<reference evidence="2 3" key="1">
    <citation type="submission" date="2018-11" db="EMBL/GenBank/DDBJ databases">
        <title>Sequencing the genomes of 1000 actinobacteria strains.</title>
        <authorList>
            <person name="Klenk H.-P."/>
        </authorList>
    </citation>
    <scope>NUCLEOTIDE SEQUENCE [LARGE SCALE GENOMIC DNA]</scope>
    <source>
        <strain evidence="2 3">DSM 44231</strain>
    </source>
</reference>
<dbReference type="Proteomes" id="UP000268727">
    <property type="component" value="Unassembled WGS sequence"/>
</dbReference>
<dbReference type="AlphaFoldDB" id="A0A3N1H1J3"/>
<evidence type="ECO:0000313" key="3">
    <source>
        <dbReference type="Proteomes" id="UP000268727"/>
    </source>
</evidence>
<sequence>MVFTAKALPPTGRTVLITGASTGLGREAALHLAERGFRVLAAVRKTEDGDRLVADCPSGRAEHVVLDVTDQASITAAADEVAEKVGDRGLWGLVNNAGICISAPLEVVSTDLLRRQLEVNVVGQLAVTQAFLPLLRAARGRLVNVTSGLGTVAIPYLGPYSAAQFAKEGMSDALRRELAPLGVAVSVVCPGSIWTPIWAKIAQDGHDALAGAPAAVADLYRATFLRFLQFNEQTAKDSKTRPAEVAVAIRAALTSVKPKTRYRVGADVRRGTVLARVLPDRAVDSMFSKIVTPLPTDQEAHRVGS</sequence>
<organism evidence="2 3">
    <name type="scientific">Saccharothrix texasensis</name>
    <dbReference type="NCBI Taxonomy" id="103734"/>
    <lineage>
        <taxon>Bacteria</taxon>
        <taxon>Bacillati</taxon>
        <taxon>Actinomycetota</taxon>
        <taxon>Actinomycetes</taxon>
        <taxon>Pseudonocardiales</taxon>
        <taxon>Pseudonocardiaceae</taxon>
        <taxon>Saccharothrix</taxon>
    </lineage>
</organism>
<keyword evidence="3" id="KW-1185">Reference proteome</keyword>
<evidence type="ECO:0000256" key="1">
    <source>
        <dbReference type="RuleBase" id="RU000363"/>
    </source>
</evidence>
<gene>
    <name evidence="2" type="ORF">EDD40_1668</name>
</gene>
<dbReference type="GO" id="GO:0008202">
    <property type="term" value="P:steroid metabolic process"/>
    <property type="evidence" value="ECO:0007669"/>
    <property type="project" value="TreeGrafter"/>
</dbReference>
<dbReference type="PRINTS" id="PR00080">
    <property type="entry name" value="SDRFAMILY"/>
</dbReference>
<dbReference type="EMBL" id="RJKM01000001">
    <property type="protein sequence ID" value="ROP36401.1"/>
    <property type="molecule type" value="Genomic_DNA"/>
</dbReference>